<reference evidence="7" key="1">
    <citation type="submission" date="2016-12" db="EMBL/GenBank/DDBJ databases">
        <authorList>
            <person name="Varghese N."/>
            <person name="Submissions S."/>
        </authorList>
    </citation>
    <scope>NUCLEOTIDE SEQUENCE [LARGE SCALE GENOMIC DNA]</scope>
    <source>
        <strain evidence="7">DSM 11544</strain>
    </source>
</reference>
<evidence type="ECO:0000313" key="7">
    <source>
        <dbReference type="Proteomes" id="UP000184010"/>
    </source>
</evidence>
<keyword evidence="4 5" id="KW-0472">Membrane</keyword>
<feature type="transmembrane region" description="Helical" evidence="5">
    <location>
        <begin position="76"/>
        <end position="98"/>
    </location>
</feature>
<evidence type="ECO:0000313" key="6">
    <source>
        <dbReference type="EMBL" id="SHN86921.1"/>
    </source>
</evidence>
<feature type="transmembrane region" description="Helical" evidence="5">
    <location>
        <begin position="182"/>
        <end position="204"/>
    </location>
</feature>
<dbReference type="Pfam" id="PF03595">
    <property type="entry name" value="SLAC1"/>
    <property type="match status" value="1"/>
</dbReference>
<dbReference type="Proteomes" id="UP000184010">
    <property type="component" value="Unassembled WGS sequence"/>
</dbReference>
<dbReference type="GO" id="GO:0016020">
    <property type="term" value="C:membrane"/>
    <property type="evidence" value="ECO:0007669"/>
    <property type="project" value="UniProtKB-SubCell"/>
</dbReference>
<keyword evidence="2 5" id="KW-0812">Transmembrane</keyword>
<evidence type="ECO:0000256" key="2">
    <source>
        <dbReference type="ARBA" id="ARBA00022692"/>
    </source>
</evidence>
<keyword evidence="3 5" id="KW-1133">Transmembrane helix</keyword>
<feature type="transmembrane region" description="Helical" evidence="5">
    <location>
        <begin position="12"/>
        <end position="32"/>
    </location>
</feature>
<comment type="subcellular location">
    <subcellularLocation>
        <location evidence="1">Membrane</location>
        <topology evidence="1">Multi-pass membrane protein</topology>
    </subcellularLocation>
</comment>
<accession>A0A1M7UV59</accession>
<dbReference type="InterPro" id="IPR004695">
    <property type="entry name" value="SLAC1/Mae1/Ssu1/TehA"/>
</dbReference>
<dbReference type="AlphaFoldDB" id="A0A1M7UV59"/>
<feature type="transmembrane region" description="Helical" evidence="5">
    <location>
        <begin position="104"/>
        <end position="131"/>
    </location>
</feature>
<protein>
    <submittedName>
        <fullName evidence="6">Voltage-dependent anion channel</fullName>
    </submittedName>
</protein>
<feature type="transmembrane region" description="Helical" evidence="5">
    <location>
        <begin position="138"/>
        <end position="162"/>
    </location>
</feature>
<proteinExistence type="predicted"/>
<dbReference type="EMBL" id="FRDN01000018">
    <property type="protein sequence ID" value="SHN86921.1"/>
    <property type="molecule type" value="Genomic_DNA"/>
</dbReference>
<dbReference type="Gene3D" id="1.50.10.150">
    <property type="entry name" value="Voltage-dependent anion channel"/>
    <property type="match status" value="1"/>
</dbReference>
<name>A0A1M7UV59_9FIRM</name>
<evidence type="ECO:0000256" key="3">
    <source>
        <dbReference type="ARBA" id="ARBA00022989"/>
    </source>
</evidence>
<organism evidence="6 7">
    <name type="scientific">Desulfitobacterium chlororespirans DSM 11544</name>
    <dbReference type="NCBI Taxonomy" id="1121395"/>
    <lineage>
        <taxon>Bacteria</taxon>
        <taxon>Bacillati</taxon>
        <taxon>Bacillota</taxon>
        <taxon>Clostridia</taxon>
        <taxon>Eubacteriales</taxon>
        <taxon>Desulfitobacteriaceae</taxon>
        <taxon>Desulfitobacterium</taxon>
    </lineage>
</organism>
<dbReference type="RefSeq" id="WP_242954747.1">
    <property type="nucleotide sequence ID" value="NZ_FRDN01000018.1"/>
</dbReference>
<evidence type="ECO:0000256" key="1">
    <source>
        <dbReference type="ARBA" id="ARBA00004141"/>
    </source>
</evidence>
<dbReference type="InterPro" id="IPR038665">
    <property type="entry name" value="Voltage-dep_anion_channel_sf"/>
</dbReference>
<dbReference type="GO" id="GO:0055085">
    <property type="term" value="P:transmembrane transport"/>
    <property type="evidence" value="ECO:0007669"/>
    <property type="project" value="InterPro"/>
</dbReference>
<sequence>MQKLFSLKHQTFTYLSIMIGMGSWSNILYPWMSEVMSLYAPFHGYILLIIFWSTAVAGICVFVYREMSKEINMTRFMLPMLYMSVQLIGNACLEKAIILNLNWVWLLLGTNTLLFIVGFLWFHWLSVLVIVRIAQQSLTFAGIHSFFVFLLGAVGLTIWTILDYAQILLLMGLLDNIQPFKFLACFFWGFGVWIMGFIFILWCYQKQKKMPIKVEWGIYIFSFQVYTIASDKIAEELFSPLTSGISSLLTILLTVLWLLFWWKRVGVFTS</sequence>
<keyword evidence="7" id="KW-1185">Reference proteome</keyword>
<evidence type="ECO:0000256" key="5">
    <source>
        <dbReference type="SAM" id="Phobius"/>
    </source>
</evidence>
<feature type="transmembrane region" description="Helical" evidence="5">
    <location>
        <begin position="44"/>
        <end position="64"/>
    </location>
</feature>
<feature type="transmembrane region" description="Helical" evidence="5">
    <location>
        <begin position="216"/>
        <end position="234"/>
    </location>
</feature>
<feature type="transmembrane region" description="Helical" evidence="5">
    <location>
        <begin position="240"/>
        <end position="262"/>
    </location>
</feature>
<evidence type="ECO:0000256" key="4">
    <source>
        <dbReference type="ARBA" id="ARBA00023136"/>
    </source>
</evidence>
<gene>
    <name evidence="6" type="ORF">SAMN02745215_04740</name>
</gene>